<keyword evidence="5" id="KW-1185">Reference proteome</keyword>
<sequence>MQQTDLSVYNNHPYHPGGNAFKRLLWYYVNAIIFTSRLFPINGLKTLLLKLFGAKLGIGVVIKPAVNIKSPWLLSIGNHTWIGEQVWIDNLVMVTIGSHVCLSQGAILQTGSHNYKKKTFDLITGSITLEDGAWIGCAAIVNQGIIMGSHAVLTTGSVATKNLDPYFIYQGNPAIKARAREIN</sequence>
<proteinExistence type="inferred from homology"/>
<dbReference type="RefSeq" id="WP_128531854.1">
    <property type="nucleotide sequence ID" value="NZ_SBIW01000001.1"/>
</dbReference>
<evidence type="ECO:0000313" key="4">
    <source>
        <dbReference type="EMBL" id="RWY57348.1"/>
    </source>
</evidence>
<accession>A0A3S3WHQ8</accession>
<keyword evidence="3" id="KW-0812">Transmembrane</keyword>
<keyword evidence="3" id="KW-1133">Transmembrane helix</keyword>
<dbReference type="GO" id="GO:0008374">
    <property type="term" value="F:O-acyltransferase activity"/>
    <property type="evidence" value="ECO:0007669"/>
    <property type="project" value="TreeGrafter"/>
</dbReference>
<evidence type="ECO:0000313" key="5">
    <source>
        <dbReference type="Proteomes" id="UP000286701"/>
    </source>
</evidence>
<evidence type="ECO:0000256" key="2">
    <source>
        <dbReference type="ARBA" id="ARBA00022679"/>
    </source>
</evidence>
<dbReference type="NCBIfam" id="NF007797">
    <property type="entry name" value="PRK10502.1"/>
    <property type="match status" value="1"/>
</dbReference>
<reference evidence="4 5" key="1">
    <citation type="submission" date="2019-01" db="EMBL/GenBank/DDBJ databases">
        <title>Mucilaginibacter antarcticum sp. nov., isolated from antarctic soil.</title>
        <authorList>
            <person name="Yan Y.-Q."/>
            <person name="Du Z.-J."/>
        </authorList>
    </citation>
    <scope>NUCLEOTIDE SEQUENCE [LARGE SCALE GENOMIC DNA]</scope>
    <source>
        <strain evidence="4 5">F01003</strain>
    </source>
</reference>
<name>A0A3S3WHQ8_9SPHI</name>
<dbReference type="CDD" id="cd05825">
    <property type="entry name" value="LbH_wcaF_like"/>
    <property type="match status" value="1"/>
</dbReference>
<dbReference type="AlphaFoldDB" id="A0A3S3WHQ8"/>
<dbReference type="InterPro" id="IPR011004">
    <property type="entry name" value="Trimer_LpxA-like_sf"/>
</dbReference>
<dbReference type="Gene3D" id="2.160.10.10">
    <property type="entry name" value="Hexapeptide repeat proteins"/>
    <property type="match status" value="1"/>
</dbReference>
<comment type="similarity">
    <text evidence="1">Belongs to the transferase hexapeptide repeat family.</text>
</comment>
<dbReference type="OrthoDB" id="9814490at2"/>
<keyword evidence="3" id="KW-0472">Membrane</keyword>
<dbReference type="SUPFAM" id="SSF51161">
    <property type="entry name" value="Trimeric LpxA-like enzymes"/>
    <property type="match status" value="1"/>
</dbReference>
<dbReference type="PANTHER" id="PTHR23416">
    <property type="entry name" value="SIALIC ACID SYNTHASE-RELATED"/>
    <property type="match status" value="1"/>
</dbReference>
<organism evidence="4 5">
    <name type="scientific">Mucilaginibacter gilvus</name>
    <dbReference type="NCBI Taxonomy" id="2305909"/>
    <lineage>
        <taxon>Bacteria</taxon>
        <taxon>Pseudomonadati</taxon>
        <taxon>Bacteroidota</taxon>
        <taxon>Sphingobacteriia</taxon>
        <taxon>Sphingobacteriales</taxon>
        <taxon>Sphingobacteriaceae</taxon>
        <taxon>Mucilaginibacter</taxon>
    </lineage>
</organism>
<dbReference type="EMBL" id="SBIW01000001">
    <property type="protein sequence ID" value="RWY57348.1"/>
    <property type="molecule type" value="Genomic_DNA"/>
</dbReference>
<dbReference type="InterPro" id="IPR051159">
    <property type="entry name" value="Hexapeptide_acetyltransf"/>
</dbReference>
<dbReference type="Proteomes" id="UP000286701">
    <property type="component" value="Unassembled WGS sequence"/>
</dbReference>
<evidence type="ECO:0000256" key="3">
    <source>
        <dbReference type="SAM" id="Phobius"/>
    </source>
</evidence>
<gene>
    <name evidence="4" type="primary">wcaF</name>
    <name evidence="4" type="ORF">EPL05_02100</name>
</gene>
<feature type="transmembrane region" description="Helical" evidence="3">
    <location>
        <begin position="24"/>
        <end position="40"/>
    </location>
</feature>
<protein>
    <submittedName>
        <fullName evidence="4">Colanic acid biosynthesis acetyltransferase WcaF</fullName>
    </submittedName>
</protein>
<comment type="caution">
    <text evidence="4">The sequence shown here is derived from an EMBL/GenBank/DDBJ whole genome shotgun (WGS) entry which is preliminary data.</text>
</comment>
<keyword evidence="2 4" id="KW-0808">Transferase</keyword>
<dbReference type="GO" id="GO:0005829">
    <property type="term" value="C:cytosol"/>
    <property type="evidence" value="ECO:0007669"/>
    <property type="project" value="TreeGrafter"/>
</dbReference>
<evidence type="ECO:0000256" key="1">
    <source>
        <dbReference type="ARBA" id="ARBA00007274"/>
    </source>
</evidence>
<dbReference type="PANTHER" id="PTHR23416:SF23">
    <property type="entry name" value="ACETYLTRANSFERASE C18B11.09C-RELATED"/>
    <property type="match status" value="1"/>
</dbReference>